<evidence type="ECO:0000313" key="2">
    <source>
        <dbReference type="Proteomes" id="UP001597511"/>
    </source>
</evidence>
<dbReference type="EMBL" id="JBHUOZ010000001">
    <property type="protein sequence ID" value="MFD2918639.1"/>
    <property type="molecule type" value="Genomic_DNA"/>
</dbReference>
<comment type="caution">
    <text evidence="1">The sequence shown here is derived from an EMBL/GenBank/DDBJ whole genome shotgun (WGS) entry which is preliminary data.</text>
</comment>
<gene>
    <name evidence="1" type="ORF">ACFS6H_02885</name>
</gene>
<evidence type="ECO:0000313" key="1">
    <source>
        <dbReference type="EMBL" id="MFD2918639.1"/>
    </source>
</evidence>
<dbReference type="RefSeq" id="WP_386095031.1">
    <property type="nucleotide sequence ID" value="NZ_JBHUOZ010000001.1"/>
</dbReference>
<protein>
    <submittedName>
        <fullName evidence="1">Uncharacterized protein</fullName>
    </submittedName>
</protein>
<keyword evidence="2" id="KW-1185">Reference proteome</keyword>
<name>A0ABW6A0U4_9BACT</name>
<organism evidence="1 2">
    <name type="scientific">Terrimonas rubra</name>
    <dbReference type="NCBI Taxonomy" id="1035890"/>
    <lineage>
        <taxon>Bacteria</taxon>
        <taxon>Pseudomonadati</taxon>
        <taxon>Bacteroidota</taxon>
        <taxon>Chitinophagia</taxon>
        <taxon>Chitinophagales</taxon>
        <taxon>Chitinophagaceae</taxon>
        <taxon>Terrimonas</taxon>
    </lineage>
</organism>
<sequence length="100" mass="11442">MKPMTRSKGTLIIFILVIVVVAWVTNPGMESFKTYFSKTAEPKSPPIIQRVDYKFYSIYNVTYYEARQIPQQTADGQPATVVVPGKTEKYVGLFTRFIKL</sequence>
<reference evidence="2" key="1">
    <citation type="journal article" date="2019" name="Int. J. Syst. Evol. Microbiol.">
        <title>The Global Catalogue of Microorganisms (GCM) 10K type strain sequencing project: providing services to taxonomists for standard genome sequencing and annotation.</title>
        <authorList>
            <consortium name="The Broad Institute Genomics Platform"/>
            <consortium name="The Broad Institute Genome Sequencing Center for Infectious Disease"/>
            <person name="Wu L."/>
            <person name="Ma J."/>
        </authorList>
    </citation>
    <scope>NUCLEOTIDE SEQUENCE [LARGE SCALE GENOMIC DNA]</scope>
    <source>
        <strain evidence="2">KCTC 23299</strain>
    </source>
</reference>
<dbReference type="Proteomes" id="UP001597511">
    <property type="component" value="Unassembled WGS sequence"/>
</dbReference>
<proteinExistence type="predicted"/>
<accession>A0ABW6A0U4</accession>